<keyword evidence="1" id="KW-0812">Transmembrane</keyword>
<keyword evidence="4" id="KW-1185">Reference proteome</keyword>
<evidence type="ECO:0000313" key="4">
    <source>
        <dbReference type="Proteomes" id="UP001146351"/>
    </source>
</evidence>
<accession>A0A9W9LZK6</accession>
<feature type="transmembrane region" description="Helical" evidence="1">
    <location>
        <begin position="244"/>
        <end position="263"/>
    </location>
</feature>
<feature type="transmembrane region" description="Helical" evidence="1">
    <location>
        <begin position="148"/>
        <end position="167"/>
    </location>
</feature>
<proteinExistence type="predicted"/>
<dbReference type="Gene3D" id="3.40.720.10">
    <property type="entry name" value="Alkaline Phosphatase, subunit A"/>
    <property type="match status" value="1"/>
</dbReference>
<dbReference type="InterPro" id="IPR000917">
    <property type="entry name" value="Sulfatase_N"/>
</dbReference>
<dbReference type="PANTHER" id="PTHR43751:SF3">
    <property type="entry name" value="SULFATASE N-TERMINAL DOMAIN-CONTAINING PROTEIN"/>
    <property type="match status" value="1"/>
</dbReference>
<reference evidence="3" key="2">
    <citation type="journal article" date="2023" name="IMA Fungus">
        <title>Comparative genomic study of the Penicillium genus elucidates a diverse pangenome and 15 lateral gene transfer events.</title>
        <authorList>
            <person name="Petersen C."/>
            <person name="Sorensen T."/>
            <person name="Nielsen M.R."/>
            <person name="Sondergaard T.E."/>
            <person name="Sorensen J.L."/>
            <person name="Fitzpatrick D.A."/>
            <person name="Frisvad J.C."/>
            <person name="Nielsen K.L."/>
        </authorList>
    </citation>
    <scope>NUCLEOTIDE SEQUENCE</scope>
    <source>
        <strain evidence="3">IBT 21917</strain>
    </source>
</reference>
<dbReference type="Proteomes" id="UP001146351">
    <property type="component" value="Unassembled WGS sequence"/>
</dbReference>
<dbReference type="AlphaFoldDB" id="A0A9W9LZK6"/>
<sequence>MKLPDPLVERFWAAAFFALAVIRSPQPYIDHIWATTHVYFFSVNFIALVASKCFHIFVHFKSLSLASFLAWGPTFFLPEIIFILLFCGLARWFEWRILRNIATFVPIAFGVGLSCMTSANFSFYVNIGMEIHWRGMKKFHESKPTAKLVLSALSVSFLAQGWILLTAYFARSYLLNFTQAFLDIWVSLVPAKIRCCARRDEPLPDPEVYEQIAIDDFDDDQSGQESGALLDSPREKSAPKSRSWLVRIIAIVGSVGLIALRLVRPNDMAYAFFSESLPLAPFGGPQYRPAAGTAALVSGEFSWLDGHTALDAFPKFDWLPRNASGAFPEWSPFRVSKTTHEHYNPRNDPLHTPNLQNDVLEPMRAAFSTGDVKIKHIVLIYLESTRQDVWPFRADSYIMKHIRESFDGKIPAEVEEKLSKLTPTAQRLTGIATGFENAEEPPAPIGGISVSQGHTSGTYTLKSMTGTLCGVNPMAVEANLEYKHDIYQPCLPHILEALNSQPNITSDTNDWTLWPWYTTWQQSHSSVWDHHGDLVPRLGYKHILDRDVMAEQGDKYIPEESEEEYKHRHEDKVMKNYFLDLISDAKTNNTRLFLSHLTHNTHTPWFKPGEYEDLFGNEDGLNYKMNRYLNTIHYQDEWIGDILGLLEETGIADETLVVMAGDHGLSLPNDGGITANHSPHIGNFHVPMILSHPKLPPIDVSSPVLATQILPTILDLLLETNSLDEQSARIIGDLLPLYEGQTMLRPLIPEWDGRHEWQFNTMNPGGTWISMRAPAQPYRLVVPLVPDAPWRFTNPTADPFELEPQEDLDIVALMDTVQTTHGPDAGKWLTEAAHVGQWWIAENHRRWKYNPDVEQ</sequence>
<feature type="transmembrane region" description="Helical" evidence="1">
    <location>
        <begin position="104"/>
        <end position="127"/>
    </location>
</feature>
<dbReference type="SUPFAM" id="SSF53649">
    <property type="entry name" value="Alkaline phosphatase-like"/>
    <property type="match status" value="1"/>
</dbReference>
<evidence type="ECO:0000313" key="3">
    <source>
        <dbReference type="EMBL" id="KAJ5183009.1"/>
    </source>
</evidence>
<reference evidence="3" key="1">
    <citation type="submission" date="2022-11" db="EMBL/GenBank/DDBJ databases">
        <authorList>
            <person name="Petersen C."/>
        </authorList>
    </citation>
    <scope>NUCLEOTIDE SEQUENCE</scope>
    <source>
        <strain evidence="3">IBT 21917</strain>
    </source>
</reference>
<organism evidence="3 4">
    <name type="scientific">Penicillium capsulatum</name>
    <dbReference type="NCBI Taxonomy" id="69766"/>
    <lineage>
        <taxon>Eukaryota</taxon>
        <taxon>Fungi</taxon>
        <taxon>Dikarya</taxon>
        <taxon>Ascomycota</taxon>
        <taxon>Pezizomycotina</taxon>
        <taxon>Eurotiomycetes</taxon>
        <taxon>Eurotiomycetidae</taxon>
        <taxon>Eurotiales</taxon>
        <taxon>Aspergillaceae</taxon>
        <taxon>Penicillium</taxon>
    </lineage>
</organism>
<feature type="domain" description="Sulfatase N-terminal" evidence="2">
    <location>
        <begin position="446"/>
        <end position="717"/>
    </location>
</feature>
<name>A0A9W9LZK6_9EURO</name>
<gene>
    <name evidence="3" type="ORF">N7492_000625</name>
</gene>
<dbReference type="EMBL" id="JAPQKO010000001">
    <property type="protein sequence ID" value="KAJ5183009.1"/>
    <property type="molecule type" value="Genomic_DNA"/>
</dbReference>
<evidence type="ECO:0000256" key="1">
    <source>
        <dbReference type="SAM" id="Phobius"/>
    </source>
</evidence>
<comment type="caution">
    <text evidence="3">The sequence shown here is derived from an EMBL/GenBank/DDBJ whole genome shotgun (WGS) entry which is preliminary data.</text>
</comment>
<protein>
    <submittedName>
        <fullName evidence="3">Alkaline phosphatase-like alpha/beta/alpha</fullName>
    </submittedName>
</protein>
<keyword evidence="1" id="KW-0472">Membrane</keyword>
<feature type="transmembrane region" description="Helical" evidence="1">
    <location>
        <begin position="39"/>
        <end position="58"/>
    </location>
</feature>
<evidence type="ECO:0000259" key="2">
    <source>
        <dbReference type="Pfam" id="PF00884"/>
    </source>
</evidence>
<dbReference type="InterPro" id="IPR017850">
    <property type="entry name" value="Alkaline_phosphatase_core_sf"/>
</dbReference>
<dbReference type="OrthoDB" id="103349at2759"/>
<keyword evidence="1" id="KW-1133">Transmembrane helix</keyword>
<dbReference type="InterPro" id="IPR052701">
    <property type="entry name" value="GAG_Ulvan_Degrading_Sulfatases"/>
</dbReference>
<feature type="transmembrane region" description="Helical" evidence="1">
    <location>
        <begin position="70"/>
        <end position="92"/>
    </location>
</feature>
<dbReference type="Pfam" id="PF00884">
    <property type="entry name" value="Sulfatase"/>
    <property type="match status" value="1"/>
</dbReference>
<dbReference type="PANTHER" id="PTHR43751">
    <property type="entry name" value="SULFATASE"/>
    <property type="match status" value="1"/>
</dbReference>